<dbReference type="EMBL" id="FMUN01000009">
    <property type="protein sequence ID" value="SCY63408.1"/>
    <property type="molecule type" value="Genomic_DNA"/>
</dbReference>
<reference evidence="4" key="1">
    <citation type="submission" date="2016-10" db="EMBL/GenBank/DDBJ databases">
        <authorList>
            <person name="Varghese N."/>
        </authorList>
    </citation>
    <scope>NUCLEOTIDE SEQUENCE [LARGE SCALE GENOMIC DNA]</scope>
    <source>
        <strain evidence="4">HL 19</strain>
    </source>
</reference>
<dbReference type="InterPro" id="IPR029021">
    <property type="entry name" value="Prot-tyrosine_phosphatase-like"/>
</dbReference>
<evidence type="ECO:0000259" key="2">
    <source>
        <dbReference type="Pfam" id="PF04273"/>
    </source>
</evidence>
<proteinExistence type="predicted"/>
<feature type="domain" description="Beta-lactamase hydrolase-like protein phosphatase-like" evidence="2">
    <location>
        <begin position="19"/>
        <end position="105"/>
    </location>
</feature>
<dbReference type="Gene3D" id="3.90.190.10">
    <property type="entry name" value="Protein tyrosine phosphatase superfamily"/>
    <property type="match status" value="1"/>
</dbReference>
<dbReference type="InterPro" id="IPR005939">
    <property type="entry name" value="BLH_phosphatase-like"/>
</dbReference>
<evidence type="ECO:0000313" key="3">
    <source>
        <dbReference type="EMBL" id="SCY63408.1"/>
    </source>
</evidence>
<dbReference type="STRING" id="381306.AN478_04755"/>
<evidence type="ECO:0000313" key="4">
    <source>
        <dbReference type="Proteomes" id="UP000183104"/>
    </source>
</evidence>
<dbReference type="Pfam" id="PF04273">
    <property type="entry name" value="BLH_phosphatase"/>
    <property type="match status" value="1"/>
</dbReference>
<sequence>MMQIIQMDENYVVGLSVPDPEEMEELAAKGFRAVANLREAGEEKEYLSPREEEEQARRNDMEYFHTPVSTDDLSEERVDEFREVLQQLPKPVLVHCKSGKRSGALTLMHTASERGQSGEEAVGQAESMGFRCENAEMEQFVKDYINRHNH</sequence>
<dbReference type="Proteomes" id="UP000183104">
    <property type="component" value="Unassembled WGS sequence"/>
</dbReference>
<dbReference type="AlphaFoldDB" id="A0A0P9CQ11"/>
<dbReference type="GO" id="GO:0016787">
    <property type="term" value="F:hydrolase activity"/>
    <property type="evidence" value="ECO:0007669"/>
    <property type="project" value="InterPro"/>
</dbReference>
<keyword evidence="4" id="KW-1185">Reference proteome</keyword>
<dbReference type="SUPFAM" id="SSF52799">
    <property type="entry name" value="(Phosphotyrosine protein) phosphatases II"/>
    <property type="match status" value="1"/>
</dbReference>
<name>A0A0P9CQ11_9GAMM</name>
<accession>A0A0P9CQ11</accession>
<organism evidence="3 4">
    <name type="scientific">Thiohalorhabdus denitrificans</name>
    <dbReference type="NCBI Taxonomy" id="381306"/>
    <lineage>
        <taxon>Bacteria</taxon>
        <taxon>Pseudomonadati</taxon>
        <taxon>Pseudomonadota</taxon>
        <taxon>Gammaproteobacteria</taxon>
        <taxon>Thiohalorhabdales</taxon>
        <taxon>Thiohalorhabdaceae</taxon>
        <taxon>Thiohalorhabdus</taxon>
    </lineage>
</organism>
<dbReference type="RefSeq" id="WP_054965466.1">
    <property type="nucleotide sequence ID" value="NZ_FMUN01000009.1"/>
</dbReference>
<feature type="region of interest" description="Disordered" evidence="1">
    <location>
        <begin position="42"/>
        <end position="75"/>
    </location>
</feature>
<feature type="compositionally biased region" description="Basic and acidic residues" evidence="1">
    <location>
        <begin position="42"/>
        <end position="63"/>
    </location>
</feature>
<protein>
    <submittedName>
        <fullName evidence="3">TIGR01244 family protein</fullName>
    </submittedName>
</protein>
<gene>
    <name evidence="3" type="ORF">SAMN05661077_2760</name>
</gene>
<dbReference type="CDD" id="cd14503">
    <property type="entry name" value="PTP-bact"/>
    <property type="match status" value="1"/>
</dbReference>
<evidence type="ECO:0000256" key="1">
    <source>
        <dbReference type="SAM" id="MobiDB-lite"/>
    </source>
</evidence>